<evidence type="ECO:0000256" key="1">
    <source>
        <dbReference type="SAM" id="SignalP"/>
    </source>
</evidence>
<comment type="caution">
    <text evidence="2">The sequence shown here is derived from an EMBL/GenBank/DDBJ whole genome shotgun (WGS) entry which is preliminary data.</text>
</comment>
<dbReference type="RefSeq" id="WP_181418313.1">
    <property type="nucleotide sequence ID" value="NZ_QJTF01000002.1"/>
</dbReference>
<dbReference type="EMBL" id="QJTF01000002">
    <property type="protein sequence ID" value="PYE89996.1"/>
    <property type="molecule type" value="Genomic_DNA"/>
</dbReference>
<reference evidence="2 3" key="1">
    <citation type="submission" date="2018-06" db="EMBL/GenBank/DDBJ databases">
        <title>Genomic Encyclopedia of Type Strains, Phase III (KMG-III): the genomes of soil and plant-associated and newly described type strains.</title>
        <authorList>
            <person name="Whitman W."/>
        </authorList>
    </citation>
    <scope>NUCLEOTIDE SEQUENCE [LARGE SCALE GENOMIC DNA]</scope>
    <source>
        <strain evidence="2 3">ORS 1419</strain>
    </source>
</reference>
<accession>A0A318TAE3</accession>
<gene>
    <name evidence="2" type="ORF">C7477_10283</name>
</gene>
<keyword evidence="3" id="KW-1185">Reference proteome</keyword>
<evidence type="ECO:0000313" key="2">
    <source>
        <dbReference type="EMBL" id="PYE89996.1"/>
    </source>
</evidence>
<proteinExistence type="predicted"/>
<feature type="signal peptide" evidence="1">
    <location>
        <begin position="1"/>
        <end position="22"/>
    </location>
</feature>
<organism evidence="2 3">
    <name type="scientific">Phyllobacterium leguminum</name>
    <dbReference type="NCBI Taxonomy" id="314237"/>
    <lineage>
        <taxon>Bacteria</taxon>
        <taxon>Pseudomonadati</taxon>
        <taxon>Pseudomonadota</taxon>
        <taxon>Alphaproteobacteria</taxon>
        <taxon>Hyphomicrobiales</taxon>
        <taxon>Phyllobacteriaceae</taxon>
        <taxon>Phyllobacterium</taxon>
    </lineage>
</organism>
<dbReference type="Proteomes" id="UP000247454">
    <property type="component" value="Unassembled WGS sequence"/>
</dbReference>
<protein>
    <submittedName>
        <fullName evidence="2">VirK protein</fullName>
    </submittedName>
</protein>
<keyword evidence="1" id="KW-0732">Signal</keyword>
<feature type="chain" id="PRO_5016447805" evidence="1">
    <location>
        <begin position="23"/>
        <end position="159"/>
    </location>
</feature>
<dbReference type="AlphaFoldDB" id="A0A318TAE3"/>
<sequence length="159" mass="17339">MRYFSNALTALAMLGAVAQAQAAPMTNQYEELSHRLLAGLPTTSIVDLDRCKVRPDPPGKNPVSSGLTVGHVIKDFKMVPGPHAMIAYNQQRLITGPSNLPILEVFEYGVMPDDKAIVTMRELSPKTYRQLSEPINFLCQVGTALRFEPATGIMPADKG</sequence>
<name>A0A318TAE3_9HYPH</name>
<evidence type="ECO:0000313" key="3">
    <source>
        <dbReference type="Proteomes" id="UP000247454"/>
    </source>
</evidence>